<feature type="compositionally biased region" description="Polar residues" evidence="1">
    <location>
        <begin position="151"/>
        <end position="164"/>
    </location>
</feature>
<evidence type="ECO:0000313" key="3">
    <source>
        <dbReference type="WBParaSite" id="jg12101"/>
    </source>
</evidence>
<name>A0A915CTX4_9BILA</name>
<keyword evidence="2" id="KW-1185">Reference proteome</keyword>
<feature type="compositionally biased region" description="Basic and acidic residues" evidence="1">
    <location>
        <begin position="89"/>
        <end position="109"/>
    </location>
</feature>
<dbReference type="WBParaSite" id="jg12101">
    <property type="protein sequence ID" value="jg12101"/>
    <property type="gene ID" value="jg12101"/>
</dbReference>
<dbReference type="Proteomes" id="UP000887574">
    <property type="component" value="Unplaced"/>
</dbReference>
<feature type="compositionally biased region" description="Polar residues" evidence="1">
    <location>
        <begin position="23"/>
        <end position="34"/>
    </location>
</feature>
<organism evidence="2 3">
    <name type="scientific">Ditylenchus dipsaci</name>
    <dbReference type="NCBI Taxonomy" id="166011"/>
    <lineage>
        <taxon>Eukaryota</taxon>
        <taxon>Metazoa</taxon>
        <taxon>Ecdysozoa</taxon>
        <taxon>Nematoda</taxon>
        <taxon>Chromadorea</taxon>
        <taxon>Rhabditida</taxon>
        <taxon>Tylenchina</taxon>
        <taxon>Tylenchomorpha</taxon>
        <taxon>Sphaerularioidea</taxon>
        <taxon>Anguinidae</taxon>
        <taxon>Anguininae</taxon>
        <taxon>Ditylenchus</taxon>
    </lineage>
</organism>
<accession>A0A915CTX4</accession>
<feature type="region of interest" description="Disordered" evidence="1">
    <location>
        <begin position="23"/>
        <end position="56"/>
    </location>
</feature>
<sequence>MHREQQEMPFILPAIPIVPLASNNLRGSMEQESGTPPPRSIDWAREPESTSLPLSERLTEQPAELAENIFTIDGNDSAAAEAGLCQPLEHSDTTTSEGKKSEESFEQLREYSPPLEQSSSETGSNSTPSSHDALSPASPTPVQEKDIFFATPTTQTLGLQSPERTQPLMPLAN</sequence>
<protein>
    <submittedName>
        <fullName evidence="3">Uncharacterized protein</fullName>
    </submittedName>
</protein>
<dbReference type="AlphaFoldDB" id="A0A915CTX4"/>
<reference evidence="3" key="1">
    <citation type="submission" date="2022-11" db="UniProtKB">
        <authorList>
            <consortium name="WormBaseParasite"/>
        </authorList>
    </citation>
    <scope>IDENTIFICATION</scope>
</reference>
<evidence type="ECO:0000313" key="2">
    <source>
        <dbReference type="Proteomes" id="UP000887574"/>
    </source>
</evidence>
<feature type="region of interest" description="Disordered" evidence="1">
    <location>
        <begin position="80"/>
        <end position="173"/>
    </location>
</feature>
<proteinExistence type="predicted"/>
<feature type="compositionally biased region" description="Low complexity" evidence="1">
    <location>
        <begin position="118"/>
        <end position="130"/>
    </location>
</feature>
<evidence type="ECO:0000256" key="1">
    <source>
        <dbReference type="SAM" id="MobiDB-lite"/>
    </source>
</evidence>